<evidence type="ECO:0000313" key="1">
    <source>
        <dbReference type="EMBL" id="SMC43924.1"/>
    </source>
</evidence>
<organism evidence="1 2">
    <name type="scientific">Moheibacter sediminis</name>
    <dbReference type="NCBI Taxonomy" id="1434700"/>
    <lineage>
        <taxon>Bacteria</taxon>
        <taxon>Pseudomonadati</taxon>
        <taxon>Bacteroidota</taxon>
        <taxon>Flavobacteriia</taxon>
        <taxon>Flavobacteriales</taxon>
        <taxon>Weeksellaceae</taxon>
        <taxon>Moheibacter</taxon>
    </lineage>
</organism>
<dbReference type="EMBL" id="FWXS01000002">
    <property type="protein sequence ID" value="SMC43924.1"/>
    <property type="molecule type" value="Genomic_DNA"/>
</dbReference>
<accession>A0A1W1Z6D2</accession>
<sequence>MSYRTFNIIIKTENDESDIKDYLLNNFKFFNVKAFF</sequence>
<gene>
    <name evidence="1" type="ORF">SAMN06296427_102233</name>
</gene>
<protein>
    <submittedName>
        <fullName evidence="1">Uncharacterized protein</fullName>
    </submittedName>
</protein>
<dbReference type="STRING" id="1434700.SAMN06296427_102233"/>
<keyword evidence="2" id="KW-1185">Reference proteome</keyword>
<evidence type="ECO:0000313" key="2">
    <source>
        <dbReference type="Proteomes" id="UP000192393"/>
    </source>
</evidence>
<dbReference type="Proteomes" id="UP000192393">
    <property type="component" value="Unassembled WGS sequence"/>
</dbReference>
<reference evidence="2" key="1">
    <citation type="submission" date="2017-04" db="EMBL/GenBank/DDBJ databases">
        <authorList>
            <person name="Varghese N."/>
            <person name="Submissions S."/>
        </authorList>
    </citation>
    <scope>NUCLEOTIDE SEQUENCE [LARGE SCALE GENOMIC DNA]</scope>
    <source>
        <strain evidence="2">CGMCC 1.12708</strain>
    </source>
</reference>
<dbReference type="AlphaFoldDB" id="A0A1W1Z6D2"/>
<name>A0A1W1Z6D2_9FLAO</name>
<proteinExistence type="predicted"/>